<accession>A0ACB8RH70</accession>
<protein>
    <submittedName>
        <fullName evidence="1">Uncharacterized protein</fullName>
    </submittedName>
</protein>
<keyword evidence="2" id="KW-1185">Reference proteome</keyword>
<gene>
    <name evidence="1" type="ORF">FA95DRAFT_1524764</name>
</gene>
<comment type="caution">
    <text evidence="1">The sequence shown here is derived from an EMBL/GenBank/DDBJ whole genome shotgun (WGS) entry which is preliminary data.</text>
</comment>
<proteinExistence type="predicted"/>
<reference evidence="1" key="2">
    <citation type="journal article" date="2022" name="New Phytol.">
        <title>Evolutionary transition to the ectomycorrhizal habit in the genomes of a hyperdiverse lineage of mushroom-forming fungi.</title>
        <authorList>
            <person name="Looney B."/>
            <person name="Miyauchi S."/>
            <person name="Morin E."/>
            <person name="Drula E."/>
            <person name="Courty P.E."/>
            <person name="Kohler A."/>
            <person name="Kuo A."/>
            <person name="LaButti K."/>
            <person name="Pangilinan J."/>
            <person name="Lipzen A."/>
            <person name="Riley R."/>
            <person name="Andreopoulos W."/>
            <person name="He G."/>
            <person name="Johnson J."/>
            <person name="Nolan M."/>
            <person name="Tritt A."/>
            <person name="Barry K.W."/>
            <person name="Grigoriev I.V."/>
            <person name="Nagy L.G."/>
            <person name="Hibbett D."/>
            <person name="Henrissat B."/>
            <person name="Matheny P.B."/>
            <person name="Labbe J."/>
            <person name="Martin F.M."/>
        </authorList>
    </citation>
    <scope>NUCLEOTIDE SEQUENCE</scope>
    <source>
        <strain evidence="1">FP105234-sp</strain>
    </source>
</reference>
<evidence type="ECO:0000313" key="2">
    <source>
        <dbReference type="Proteomes" id="UP000814033"/>
    </source>
</evidence>
<feature type="non-terminal residue" evidence="1">
    <location>
        <position position="1"/>
    </location>
</feature>
<reference evidence="1" key="1">
    <citation type="submission" date="2021-02" db="EMBL/GenBank/DDBJ databases">
        <authorList>
            <consortium name="DOE Joint Genome Institute"/>
            <person name="Ahrendt S."/>
            <person name="Looney B.P."/>
            <person name="Miyauchi S."/>
            <person name="Morin E."/>
            <person name="Drula E."/>
            <person name="Courty P.E."/>
            <person name="Chicoki N."/>
            <person name="Fauchery L."/>
            <person name="Kohler A."/>
            <person name="Kuo A."/>
            <person name="Labutti K."/>
            <person name="Pangilinan J."/>
            <person name="Lipzen A."/>
            <person name="Riley R."/>
            <person name="Andreopoulos W."/>
            <person name="He G."/>
            <person name="Johnson J."/>
            <person name="Barry K.W."/>
            <person name="Grigoriev I.V."/>
            <person name="Nagy L."/>
            <person name="Hibbett D."/>
            <person name="Henrissat B."/>
            <person name="Matheny P.B."/>
            <person name="Labbe J."/>
            <person name="Martin F."/>
        </authorList>
    </citation>
    <scope>NUCLEOTIDE SEQUENCE</scope>
    <source>
        <strain evidence="1">FP105234-sp</strain>
    </source>
</reference>
<dbReference type="Proteomes" id="UP000814033">
    <property type="component" value="Unassembled WGS sequence"/>
</dbReference>
<name>A0ACB8RH70_9AGAM</name>
<organism evidence="1 2">
    <name type="scientific">Auriscalpium vulgare</name>
    <dbReference type="NCBI Taxonomy" id="40419"/>
    <lineage>
        <taxon>Eukaryota</taxon>
        <taxon>Fungi</taxon>
        <taxon>Dikarya</taxon>
        <taxon>Basidiomycota</taxon>
        <taxon>Agaricomycotina</taxon>
        <taxon>Agaricomycetes</taxon>
        <taxon>Russulales</taxon>
        <taxon>Auriscalpiaceae</taxon>
        <taxon>Auriscalpium</taxon>
    </lineage>
</organism>
<dbReference type="EMBL" id="MU276039">
    <property type="protein sequence ID" value="KAI0042961.1"/>
    <property type="molecule type" value="Genomic_DNA"/>
</dbReference>
<sequence length="92" mass="10364">SLPPPKGLVPHPHPRPVRRRKPERRTPLPVLPAPLTAPLHHRCPLHTHPALSPAAAPPSHPHPVLRTRPAPRDRRRGPRARAPSRVRPRDNR</sequence>
<evidence type="ECO:0000313" key="1">
    <source>
        <dbReference type="EMBL" id="KAI0042961.1"/>
    </source>
</evidence>